<evidence type="ECO:0000256" key="5">
    <source>
        <dbReference type="ARBA" id="ARBA00022695"/>
    </source>
</evidence>
<dbReference type="InterPro" id="IPR005835">
    <property type="entry name" value="NTP_transferase_dom"/>
</dbReference>
<evidence type="ECO:0000256" key="1">
    <source>
        <dbReference type="ARBA" id="ARBA00006890"/>
    </source>
</evidence>
<dbReference type="InterPro" id="IPR029044">
    <property type="entry name" value="Nucleotide-diphossugar_trans"/>
</dbReference>
<evidence type="ECO:0000256" key="6">
    <source>
        <dbReference type="ARBA" id="ARBA00048128"/>
    </source>
</evidence>
<evidence type="ECO:0000313" key="10">
    <source>
        <dbReference type="Proteomes" id="UP001595974"/>
    </source>
</evidence>
<accession>A0ABW1AU81</accession>
<protein>
    <recommendedName>
        <fullName evidence="3 7">UTP--glucose-1-phosphate uridylyltransferase</fullName>
        <ecNumber evidence="2 7">2.7.7.9</ecNumber>
    </recommendedName>
    <alternativeName>
        <fullName evidence="7">UDP-glucose pyrophosphorylase</fullName>
    </alternativeName>
</protein>
<comment type="similarity">
    <text evidence="1 7">Belongs to the UDPGP type 2 family.</text>
</comment>
<comment type="catalytic activity">
    <reaction evidence="6 7">
        <text>alpha-D-glucose 1-phosphate + UTP + H(+) = UDP-alpha-D-glucose + diphosphate</text>
        <dbReference type="Rhea" id="RHEA:19889"/>
        <dbReference type="ChEBI" id="CHEBI:15378"/>
        <dbReference type="ChEBI" id="CHEBI:33019"/>
        <dbReference type="ChEBI" id="CHEBI:46398"/>
        <dbReference type="ChEBI" id="CHEBI:58601"/>
        <dbReference type="ChEBI" id="CHEBI:58885"/>
        <dbReference type="EC" id="2.7.7.9"/>
    </reaction>
</comment>
<dbReference type="SUPFAM" id="SSF53448">
    <property type="entry name" value="Nucleotide-diphospho-sugar transferases"/>
    <property type="match status" value="1"/>
</dbReference>
<dbReference type="RefSeq" id="WP_096447309.1">
    <property type="nucleotide sequence ID" value="NZ_JBHSOG010000051.1"/>
</dbReference>
<keyword evidence="4 7" id="KW-0808">Transferase</keyword>
<evidence type="ECO:0000259" key="8">
    <source>
        <dbReference type="Pfam" id="PF00483"/>
    </source>
</evidence>
<dbReference type="Pfam" id="PF00483">
    <property type="entry name" value="NTP_transferase"/>
    <property type="match status" value="1"/>
</dbReference>
<dbReference type="InterPro" id="IPR005771">
    <property type="entry name" value="GalU_uridylyltTrfase_bac/arc"/>
</dbReference>
<proteinExistence type="inferred from homology"/>
<evidence type="ECO:0000256" key="3">
    <source>
        <dbReference type="ARBA" id="ARBA00019048"/>
    </source>
</evidence>
<keyword evidence="5 7" id="KW-0548">Nucleotidyltransferase</keyword>
<organism evidence="9 10">
    <name type="scientific">Thauera sinica</name>
    <dbReference type="NCBI Taxonomy" id="2665146"/>
    <lineage>
        <taxon>Bacteria</taxon>
        <taxon>Pseudomonadati</taxon>
        <taxon>Pseudomonadota</taxon>
        <taxon>Betaproteobacteria</taxon>
        <taxon>Rhodocyclales</taxon>
        <taxon>Zoogloeaceae</taxon>
        <taxon>Thauera</taxon>
    </lineage>
</organism>
<dbReference type="EC" id="2.7.7.9" evidence="2 7"/>
<comment type="caution">
    <text evidence="9">The sequence shown here is derived from an EMBL/GenBank/DDBJ whole genome shotgun (WGS) entry which is preliminary data.</text>
</comment>
<keyword evidence="10" id="KW-1185">Reference proteome</keyword>
<dbReference type="PANTHER" id="PTHR43197">
    <property type="entry name" value="UTP--GLUCOSE-1-PHOSPHATE URIDYLYLTRANSFERASE"/>
    <property type="match status" value="1"/>
</dbReference>
<dbReference type="EMBL" id="JBHSOG010000051">
    <property type="protein sequence ID" value="MFC5770561.1"/>
    <property type="molecule type" value="Genomic_DNA"/>
</dbReference>
<dbReference type="NCBIfam" id="TIGR01099">
    <property type="entry name" value="galU"/>
    <property type="match status" value="1"/>
</dbReference>
<dbReference type="GO" id="GO:0003983">
    <property type="term" value="F:UTP:glucose-1-phosphate uridylyltransferase activity"/>
    <property type="evidence" value="ECO:0007669"/>
    <property type="project" value="UniProtKB-EC"/>
</dbReference>
<feature type="domain" description="Nucleotidyl transferase" evidence="8">
    <location>
        <begin position="11"/>
        <end position="269"/>
    </location>
</feature>
<dbReference type="PANTHER" id="PTHR43197:SF1">
    <property type="entry name" value="UTP--GLUCOSE-1-PHOSPHATE URIDYLYLTRANSFERASE"/>
    <property type="match status" value="1"/>
</dbReference>
<evidence type="ECO:0000256" key="7">
    <source>
        <dbReference type="RuleBase" id="RU361259"/>
    </source>
</evidence>
<reference evidence="10" key="1">
    <citation type="journal article" date="2019" name="Int. J. Syst. Evol. Microbiol.">
        <title>The Global Catalogue of Microorganisms (GCM) 10K type strain sequencing project: providing services to taxonomists for standard genome sequencing and annotation.</title>
        <authorList>
            <consortium name="The Broad Institute Genomics Platform"/>
            <consortium name="The Broad Institute Genome Sequencing Center for Infectious Disease"/>
            <person name="Wu L."/>
            <person name="Ma J."/>
        </authorList>
    </citation>
    <scope>NUCLEOTIDE SEQUENCE [LARGE SCALE GENOMIC DNA]</scope>
    <source>
        <strain evidence="10">SHR3</strain>
    </source>
</reference>
<dbReference type="Proteomes" id="UP001595974">
    <property type="component" value="Unassembled WGS sequence"/>
</dbReference>
<name>A0ABW1AU81_9RHOO</name>
<dbReference type="Gene3D" id="3.90.550.10">
    <property type="entry name" value="Spore Coat Polysaccharide Biosynthesis Protein SpsA, Chain A"/>
    <property type="match status" value="1"/>
</dbReference>
<evidence type="ECO:0000313" key="9">
    <source>
        <dbReference type="EMBL" id="MFC5770561.1"/>
    </source>
</evidence>
<dbReference type="CDD" id="cd02541">
    <property type="entry name" value="UGPase_prokaryotic"/>
    <property type="match status" value="1"/>
</dbReference>
<evidence type="ECO:0000256" key="2">
    <source>
        <dbReference type="ARBA" id="ARBA00012415"/>
    </source>
</evidence>
<sequence length="301" mass="33127">MKKVTKAVFPVAGMGTRFLPATKASPKEMLPIVDKPLIQYAVEEAVAAGITDMIFITGRTKRSIEDHFDKAYELETELEARGKKELLEIVRKTVPKDVNCIYTRQAEALGLGHAVLCAEHIVSDEAFAVILADDLLENPSGAPVMKQMVDVYNYNRCSVLGTMNVPRQDTRQYGIVSTESQSGNVQRVTGIVEKPKPEEAPTTQAVVGRYILTPRIFDHLHAIKPGAGGEIQLTDAIASLLREEAVLSYQFDGVRFDCGSKFGYLKATVELGLRHHETGPAFAAYLADRFSTGEAEKKKEK</sequence>
<evidence type="ECO:0000256" key="4">
    <source>
        <dbReference type="ARBA" id="ARBA00022679"/>
    </source>
</evidence>
<gene>
    <name evidence="9" type="primary">galU</name>
    <name evidence="9" type="ORF">ACFPTN_14365</name>
</gene>